<dbReference type="GO" id="GO:0016491">
    <property type="term" value="F:oxidoreductase activity"/>
    <property type="evidence" value="ECO:0007669"/>
    <property type="project" value="InterPro"/>
</dbReference>
<dbReference type="Pfam" id="PF08031">
    <property type="entry name" value="BBE"/>
    <property type="match status" value="1"/>
</dbReference>
<comment type="caution">
    <text evidence="9">The sequence shown here is derived from an EMBL/GenBank/DDBJ whole genome shotgun (WGS) entry which is preliminary data.</text>
</comment>
<dbReference type="InterPro" id="IPR036318">
    <property type="entry name" value="FAD-bd_PCMH-like_sf"/>
</dbReference>
<dbReference type="InterPro" id="IPR016166">
    <property type="entry name" value="FAD-bd_PCMH"/>
</dbReference>
<dbReference type="Gene3D" id="3.40.462.20">
    <property type="match status" value="1"/>
</dbReference>
<dbReference type="InterPro" id="IPR016169">
    <property type="entry name" value="FAD-bd_PCMH_sub2"/>
</dbReference>
<evidence type="ECO:0000313" key="9">
    <source>
        <dbReference type="EMBL" id="KAK4588845.1"/>
    </source>
</evidence>
<dbReference type="Gene3D" id="3.30.465.10">
    <property type="match status" value="1"/>
</dbReference>
<gene>
    <name evidence="9" type="ORF">RGQ29_019733</name>
</gene>
<dbReference type="InterPro" id="IPR006094">
    <property type="entry name" value="Oxid_FAD_bind_N"/>
</dbReference>
<dbReference type="InterPro" id="IPR016167">
    <property type="entry name" value="FAD-bd_PCMH_sub1"/>
</dbReference>
<evidence type="ECO:0000256" key="7">
    <source>
        <dbReference type="ARBA" id="ARBA00023180"/>
    </source>
</evidence>
<dbReference type="EMBL" id="JAXUIC010000005">
    <property type="protein sequence ID" value="KAK4588845.1"/>
    <property type="molecule type" value="Genomic_DNA"/>
</dbReference>
<keyword evidence="10" id="KW-1185">Reference proteome</keyword>
<name>A0AAN7FDD3_QUERU</name>
<evidence type="ECO:0000256" key="4">
    <source>
        <dbReference type="ARBA" id="ARBA00022729"/>
    </source>
</evidence>
<accession>A0AAN7FDD3</accession>
<comment type="similarity">
    <text evidence="2">Belongs to the oxygen-dependent FAD-linked oxidoreductase family.</text>
</comment>
<dbReference type="SUPFAM" id="SSF56176">
    <property type="entry name" value="FAD-binding/transporter-associated domain-like"/>
    <property type="match status" value="1"/>
</dbReference>
<organism evidence="9 10">
    <name type="scientific">Quercus rubra</name>
    <name type="common">Northern red oak</name>
    <name type="synonym">Quercus borealis</name>
    <dbReference type="NCBI Taxonomy" id="3512"/>
    <lineage>
        <taxon>Eukaryota</taxon>
        <taxon>Viridiplantae</taxon>
        <taxon>Streptophyta</taxon>
        <taxon>Embryophyta</taxon>
        <taxon>Tracheophyta</taxon>
        <taxon>Spermatophyta</taxon>
        <taxon>Magnoliopsida</taxon>
        <taxon>eudicotyledons</taxon>
        <taxon>Gunneridae</taxon>
        <taxon>Pentapetalae</taxon>
        <taxon>rosids</taxon>
        <taxon>fabids</taxon>
        <taxon>Fagales</taxon>
        <taxon>Fagaceae</taxon>
        <taxon>Quercus</taxon>
    </lineage>
</organism>
<dbReference type="FunFam" id="3.30.43.10:FF:000004">
    <property type="entry name" value="Berberine bridge enzyme-like 15"/>
    <property type="match status" value="1"/>
</dbReference>
<evidence type="ECO:0000313" key="10">
    <source>
        <dbReference type="Proteomes" id="UP001324115"/>
    </source>
</evidence>
<keyword evidence="7" id="KW-0325">Glycoprotein</keyword>
<keyword evidence="4" id="KW-0732">Signal</keyword>
<keyword evidence="3" id="KW-0285">Flavoprotein</keyword>
<feature type="domain" description="FAD-binding PCMH-type" evidence="8">
    <location>
        <begin position="104"/>
        <end position="278"/>
    </location>
</feature>
<evidence type="ECO:0000256" key="3">
    <source>
        <dbReference type="ARBA" id="ARBA00022630"/>
    </source>
</evidence>
<evidence type="ECO:0000256" key="1">
    <source>
        <dbReference type="ARBA" id="ARBA00001974"/>
    </source>
</evidence>
<dbReference type="AlphaFoldDB" id="A0AAN7FDD3"/>
<protein>
    <recommendedName>
        <fullName evidence="8">FAD-binding PCMH-type domain-containing protein</fullName>
    </recommendedName>
</protein>
<proteinExistence type="inferred from homology"/>
<comment type="cofactor">
    <cofactor evidence="1">
        <name>FAD</name>
        <dbReference type="ChEBI" id="CHEBI:57692"/>
    </cofactor>
</comment>
<keyword evidence="6" id="KW-1015">Disulfide bond</keyword>
<reference evidence="9 10" key="1">
    <citation type="journal article" date="2023" name="G3 (Bethesda)">
        <title>A haplotype-resolved chromosome-scale genome for Quercus rubra L. provides insights into the genetics of adaptive traits for red oak species.</title>
        <authorList>
            <person name="Kapoor B."/>
            <person name="Jenkins J."/>
            <person name="Schmutz J."/>
            <person name="Zhebentyayeva T."/>
            <person name="Kuelheim C."/>
            <person name="Coggeshall M."/>
            <person name="Heim C."/>
            <person name="Lasky J.R."/>
            <person name="Leites L."/>
            <person name="Islam-Faridi N."/>
            <person name="Romero-Severson J."/>
            <person name="DeLeo V.L."/>
            <person name="Lucas S.M."/>
            <person name="Lazic D."/>
            <person name="Gailing O."/>
            <person name="Carlson J."/>
            <person name="Staton M."/>
        </authorList>
    </citation>
    <scope>NUCLEOTIDE SEQUENCE [LARGE SCALE GENOMIC DNA]</scope>
    <source>
        <strain evidence="9">Pseudo-F2</strain>
    </source>
</reference>
<dbReference type="PROSITE" id="PS51387">
    <property type="entry name" value="FAD_PCMH"/>
    <property type="match status" value="1"/>
</dbReference>
<dbReference type="GO" id="GO:0071949">
    <property type="term" value="F:FAD binding"/>
    <property type="evidence" value="ECO:0007669"/>
    <property type="project" value="InterPro"/>
</dbReference>
<dbReference type="GO" id="GO:1901696">
    <property type="term" value="P:cannabinoid biosynthetic process"/>
    <property type="evidence" value="ECO:0007669"/>
    <property type="project" value="UniProtKB-ARBA"/>
</dbReference>
<dbReference type="InterPro" id="IPR012951">
    <property type="entry name" value="BBE"/>
</dbReference>
<keyword evidence="5" id="KW-0274">FAD</keyword>
<dbReference type="PANTHER" id="PTHR32448">
    <property type="entry name" value="OS08G0158400 PROTEIN"/>
    <property type="match status" value="1"/>
</dbReference>
<evidence type="ECO:0000256" key="6">
    <source>
        <dbReference type="ARBA" id="ARBA00023157"/>
    </source>
</evidence>
<sequence length="564" mass="63380">MLYIHLRKCFDNAAINTSRDRESSYSKPYKMKAASPLLLPVLAILVLSLSCANPNPVFNNFFPCLSSHSSPLYPISDVFYTPNNSSFLSVLHSYIRNRRFSTSLTPKPFAIVSAKHESHIQSTLICARQCGFQVRIRSGGHDFEGLSYVSEVPFVVLDMFNLRSINIDIAKRTAWAQAGATIGELYYRIAEKSNVHAFPAGVCVGLGTGGHFSGGGYGNLMRKYGLSVDNIIDAQLVIVNGTILNRESMGEDVFWAIRGGGGASFGVILSWKIKLVPVPAKVTVFNKKWTLENNATDVVYRWQQVAHKLPKDIFIRAWPQVVNGGQKGMKTVEVSFVGHFLGKSNSLIPLMNERFPELGLLQTDCIEMSWIESTIFWAVFPNGTSIDALLKRASKADVFFKAKSDYVKKPIPKAGLESIWKVMIEIGIRGFMQWNPYGGRMSEILESETPFPHRAGIIFEIFYYMFWLEEGTEATNHYVNLTRRLYNTMTAYVSKDPREAFLNYRDLDIGCASPNSNESLSSAKVYGAKYFKENFDRLVRVKTTVDPDNFFNNEQSIPPLPPYV</sequence>
<dbReference type="Pfam" id="PF01565">
    <property type="entry name" value="FAD_binding_4"/>
    <property type="match status" value="1"/>
</dbReference>
<evidence type="ECO:0000256" key="2">
    <source>
        <dbReference type="ARBA" id="ARBA00005466"/>
    </source>
</evidence>
<dbReference type="Gene3D" id="3.30.43.10">
    <property type="entry name" value="Uridine Diphospho-n-acetylenolpyruvylglucosamine Reductase, domain 2"/>
    <property type="match status" value="1"/>
</dbReference>
<dbReference type="Proteomes" id="UP001324115">
    <property type="component" value="Unassembled WGS sequence"/>
</dbReference>
<evidence type="ECO:0000259" key="8">
    <source>
        <dbReference type="PROSITE" id="PS51387"/>
    </source>
</evidence>
<evidence type="ECO:0000256" key="5">
    <source>
        <dbReference type="ARBA" id="ARBA00022827"/>
    </source>
</evidence>